<dbReference type="InterPro" id="IPR027417">
    <property type="entry name" value="P-loop_NTPase"/>
</dbReference>
<dbReference type="Pfam" id="PF00005">
    <property type="entry name" value="ABC_tran"/>
    <property type="match status" value="2"/>
</dbReference>
<dbReference type="InterPro" id="IPR003593">
    <property type="entry name" value="AAA+_ATPase"/>
</dbReference>
<dbReference type="SUPFAM" id="SSF52540">
    <property type="entry name" value="P-loop containing nucleoside triphosphate hydrolases"/>
    <property type="match status" value="2"/>
</dbReference>
<comment type="subcellular location">
    <subcellularLocation>
        <location evidence="1">Cell membrane</location>
        <topology evidence="1">Peripheral membrane protein</topology>
    </subcellularLocation>
</comment>
<sequence length="526" mass="54873">MPRAEPAVPALEARGVRKVFPGVVANAGVDLALWPGRVHALLGENGAGKSTLASILTGLYQPDGGELRRDGRVIELRSPRDGLACGIGMVHQHFRLVDRFTVAENLALGDRRLPWRWSARRVGETVSALADRYGLPVHARAVVGDLSVGERQRVEIVKTLYRGAEVLLLDEPTAVLTPQEVDALFETVRALAADGKAVVFISHKLREVTAVSDDVTVLRDGRVVGQRAMAESDADELARLMVGRDVDLSPQRAAGPPSQPVLELAGLGLDAVDGRGALEGVDLTVHGGEIVGVAGVAGNGQRELAEVVAGLRAPSHGAVRVAGRDVAGRGPQAARAAGLAYVPEDRLGSGLAPSLSIAENLQLTRSLSIVLDRRGAVEEAQAVISRFDVRTTGPGAALRDLSGGNAQKVLLARELERPEGVHAIVVAAPTRGLDVGATEFVRGLLDRRRAEGSGILLISEDLDEVRGLSDRIVVLSEGRLVLERAAATADTTELGLAMAGQVSAAGAGSPDDRSPEPGSDASGGAP</sequence>
<dbReference type="GO" id="GO:0005524">
    <property type="term" value="F:ATP binding"/>
    <property type="evidence" value="ECO:0007669"/>
    <property type="project" value="UniProtKB-KW"/>
</dbReference>
<dbReference type="InterPro" id="IPR050107">
    <property type="entry name" value="ABC_carbohydrate_import_ATPase"/>
</dbReference>
<gene>
    <name evidence="11" type="ORF">ER308_09375</name>
</gene>
<feature type="domain" description="ABC transporter" evidence="10">
    <location>
        <begin position="262"/>
        <end position="502"/>
    </location>
</feature>
<evidence type="ECO:0000256" key="5">
    <source>
        <dbReference type="ARBA" id="ARBA00022741"/>
    </source>
</evidence>
<keyword evidence="12" id="KW-1185">Reference proteome</keyword>
<evidence type="ECO:0000256" key="6">
    <source>
        <dbReference type="ARBA" id="ARBA00022840"/>
    </source>
</evidence>
<feature type="domain" description="ABC transporter" evidence="10">
    <location>
        <begin position="11"/>
        <end position="245"/>
    </location>
</feature>
<dbReference type="FunFam" id="3.40.50.300:FF:000127">
    <property type="entry name" value="Ribose import ATP-binding protein RbsA"/>
    <property type="match status" value="1"/>
</dbReference>
<dbReference type="PROSITE" id="PS50893">
    <property type="entry name" value="ABC_TRANSPORTER_2"/>
    <property type="match status" value="2"/>
</dbReference>
<dbReference type="InterPro" id="IPR003439">
    <property type="entry name" value="ABC_transporter-like_ATP-bd"/>
</dbReference>
<feature type="region of interest" description="Disordered" evidence="9">
    <location>
        <begin position="501"/>
        <end position="526"/>
    </location>
</feature>
<dbReference type="PANTHER" id="PTHR43790:SF4">
    <property type="entry name" value="GUANOSINE IMPORT ATP-BINDING PROTEIN NUPO"/>
    <property type="match status" value="1"/>
</dbReference>
<keyword evidence="2" id="KW-0813">Transport</keyword>
<keyword evidence="7" id="KW-1278">Translocase</keyword>
<dbReference type="InterPro" id="IPR017871">
    <property type="entry name" value="ABC_transporter-like_CS"/>
</dbReference>
<keyword evidence="8" id="KW-0472">Membrane</keyword>
<dbReference type="GO" id="GO:0016887">
    <property type="term" value="F:ATP hydrolysis activity"/>
    <property type="evidence" value="ECO:0007669"/>
    <property type="project" value="InterPro"/>
</dbReference>
<dbReference type="GO" id="GO:0005886">
    <property type="term" value="C:plasma membrane"/>
    <property type="evidence" value="ECO:0007669"/>
    <property type="project" value="UniProtKB-SubCell"/>
</dbReference>
<evidence type="ECO:0000313" key="11">
    <source>
        <dbReference type="EMBL" id="QBI21981.1"/>
    </source>
</evidence>
<protein>
    <submittedName>
        <fullName evidence="11">ABC transporter ATP-binding protein</fullName>
    </submittedName>
</protein>
<dbReference type="PROSITE" id="PS00211">
    <property type="entry name" value="ABC_TRANSPORTER_1"/>
    <property type="match status" value="2"/>
</dbReference>
<dbReference type="CDD" id="cd03216">
    <property type="entry name" value="ABC_Carb_Monos_I"/>
    <property type="match status" value="1"/>
</dbReference>
<keyword evidence="4" id="KW-0677">Repeat</keyword>
<organism evidence="11 12">
    <name type="scientific">Egibacter rhizosphaerae</name>
    <dbReference type="NCBI Taxonomy" id="1670831"/>
    <lineage>
        <taxon>Bacteria</taxon>
        <taxon>Bacillati</taxon>
        <taxon>Actinomycetota</taxon>
        <taxon>Nitriliruptoria</taxon>
        <taxon>Egibacterales</taxon>
        <taxon>Egibacteraceae</taxon>
        <taxon>Egibacter</taxon>
    </lineage>
</organism>
<dbReference type="AlphaFoldDB" id="A0A411YLD7"/>
<dbReference type="SMART" id="SM00382">
    <property type="entry name" value="AAA"/>
    <property type="match status" value="1"/>
</dbReference>
<keyword evidence="6 11" id="KW-0067">ATP-binding</keyword>
<evidence type="ECO:0000256" key="3">
    <source>
        <dbReference type="ARBA" id="ARBA00022475"/>
    </source>
</evidence>
<dbReference type="KEGG" id="erz:ER308_09375"/>
<dbReference type="OrthoDB" id="39350at2"/>
<evidence type="ECO:0000313" key="12">
    <source>
        <dbReference type="Proteomes" id="UP000291469"/>
    </source>
</evidence>
<reference evidence="11 12" key="1">
    <citation type="submission" date="2019-01" db="EMBL/GenBank/DDBJ databases">
        <title>Egibacter rhizosphaerae EGI 80759T.</title>
        <authorList>
            <person name="Chen D.-D."/>
            <person name="Tian Y."/>
            <person name="Jiao J.-Y."/>
            <person name="Zhang X.-T."/>
            <person name="Zhang Y.-G."/>
            <person name="Zhang Y."/>
            <person name="Xiao M."/>
            <person name="Shu W.-S."/>
            <person name="Li W.-J."/>
        </authorList>
    </citation>
    <scope>NUCLEOTIDE SEQUENCE [LARGE SCALE GENOMIC DNA]</scope>
    <source>
        <strain evidence="11 12">EGI 80759</strain>
    </source>
</reference>
<dbReference type="PANTHER" id="PTHR43790">
    <property type="entry name" value="CARBOHYDRATE TRANSPORT ATP-BINDING PROTEIN MG119-RELATED"/>
    <property type="match status" value="1"/>
</dbReference>
<evidence type="ECO:0000256" key="8">
    <source>
        <dbReference type="ARBA" id="ARBA00023136"/>
    </source>
</evidence>
<evidence type="ECO:0000259" key="10">
    <source>
        <dbReference type="PROSITE" id="PS50893"/>
    </source>
</evidence>
<name>A0A411YLD7_9ACTN</name>
<evidence type="ECO:0000256" key="1">
    <source>
        <dbReference type="ARBA" id="ARBA00004202"/>
    </source>
</evidence>
<dbReference type="Proteomes" id="UP000291469">
    <property type="component" value="Chromosome"/>
</dbReference>
<evidence type="ECO:0000256" key="4">
    <source>
        <dbReference type="ARBA" id="ARBA00022737"/>
    </source>
</evidence>
<evidence type="ECO:0000256" key="2">
    <source>
        <dbReference type="ARBA" id="ARBA00022448"/>
    </source>
</evidence>
<evidence type="ECO:0000256" key="9">
    <source>
        <dbReference type="SAM" id="MobiDB-lite"/>
    </source>
</evidence>
<keyword evidence="3" id="KW-1003">Cell membrane</keyword>
<accession>A0A411YLD7</accession>
<proteinExistence type="predicted"/>
<dbReference type="EMBL" id="CP036402">
    <property type="protein sequence ID" value="QBI21981.1"/>
    <property type="molecule type" value="Genomic_DNA"/>
</dbReference>
<keyword evidence="5" id="KW-0547">Nucleotide-binding</keyword>
<dbReference type="Gene3D" id="3.40.50.300">
    <property type="entry name" value="P-loop containing nucleotide triphosphate hydrolases"/>
    <property type="match status" value="2"/>
</dbReference>
<evidence type="ECO:0000256" key="7">
    <source>
        <dbReference type="ARBA" id="ARBA00022967"/>
    </source>
</evidence>
<dbReference type="CDD" id="cd03215">
    <property type="entry name" value="ABC_Carb_Monos_II"/>
    <property type="match status" value="1"/>
</dbReference>